<dbReference type="InterPro" id="IPR036084">
    <property type="entry name" value="Ser_inhib-like_sf"/>
</dbReference>
<dbReference type="CDD" id="cd19941">
    <property type="entry name" value="TIL"/>
    <property type="match status" value="1"/>
</dbReference>
<evidence type="ECO:0000256" key="1">
    <source>
        <dbReference type="ARBA" id="ARBA00023157"/>
    </source>
</evidence>
<proteinExistence type="predicted"/>
<accession>A0A834UJW5</accession>
<feature type="domain" description="VWFD" evidence="4">
    <location>
        <begin position="225"/>
        <end position="398"/>
    </location>
</feature>
<comment type="caution">
    <text evidence="5">The sequence shown here is derived from an EMBL/GenBank/DDBJ whole genome shotgun (WGS) entry which is preliminary data.</text>
</comment>
<dbReference type="Proteomes" id="UP000662637">
    <property type="component" value="Unassembled WGS sequence"/>
</dbReference>
<evidence type="ECO:0000313" key="6">
    <source>
        <dbReference type="Proteomes" id="UP000662637"/>
    </source>
</evidence>
<dbReference type="GO" id="GO:0005615">
    <property type="term" value="C:extracellular space"/>
    <property type="evidence" value="ECO:0007669"/>
    <property type="project" value="TreeGrafter"/>
</dbReference>
<dbReference type="Pfam" id="PF08742">
    <property type="entry name" value="C8"/>
    <property type="match status" value="1"/>
</dbReference>
<reference evidence="5" key="1">
    <citation type="submission" date="2020-08" db="EMBL/GenBank/DDBJ databases">
        <authorList>
            <person name="Shumante A."/>
            <person name="Zimin A.V."/>
            <person name="Puiu D."/>
            <person name="Salzberg S.L."/>
        </authorList>
    </citation>
    <scope>NUCLEOTIDE SEQUENCE</scope>
    <source>
        <strain evidence="5">WC2-LM</strain>
        <tissue evidence="5">Liver</tissue>
    </source>
</reference>
<evidence type="ECO:0000256" key="2">
    <source>
        <dbReference type="ARBA" id="ARBA00023180"/>
    </source>
</evidence>
<dbReference type="AlphaFoldDB" id="A0A834UJW5"/>
<name>A0A834UJW5_MARMO</name>
<dbReference type="Pfam" id="PF01826">
    <property type="entry name" value="TIL"/>
    <property type="match status" value="1"/>
</dbReference>
<feature type="region of interest" description="Disordered" evidence="3">
    <location>
        <begin position="32"/>
        <end position="51"/>
    </location>
</feature>
<dbReference type="PANTHER" id="PTHR11339">
    <property type="entry name" value="EXTRACELLULAR MATRIX GLYCOPROTEIN RELATED"/>
    <property type="match status" value="1"/>
</dbReference>
<evidence type="ECO:0000256" key="3">
    <source>
        <dbReference type="SAM" id="MobiDB-lite"/>
    </source>
</evidence>
<dbReference type="SUPFAM" id="SSF57567">
    <property type="entry name" value="Serine protease inhibitors"/>
    <property type="match status" value="1"/>
</dbReference>
<dbReference type="Pfam" id="PF00094">
    <property type="entry name" value="VWD"/>
    <property type="match status" value="1"/>
</dbReference>
<keyword evidence="2" id="KW-0325">Glycoprotein</keyword>
<feature type="region of interest" description="Disordered" evidence="3">
    <location>
        <begin position="149"/>
        <end position="176"/>
    </location>
</feature>
<dbReference type="SMART" id="SM00216">
    <property type="entry name" value="VWD"/>
    <property type="match status" value="1"/>
</dbReference>
<sequence>MGLRPEPVMVKAADRSGFSLVSIPFPAETQGHEELSLGNPEPTQDHHRTNSAMCPTKTLLDGARHKEFQRRQSVEHRIRCSHVVSVHVFTHIYTRLMQAETHRAGVLPGSRGVQSLPPVFVCLACGLSTYHHHAQHKLQLWAGPEASLRTAAEHPGAERPVAGGRTGASAQLQEQRGRQLSCSNTGAWSLWGGWHRVGRGRGVGTCRGGSITRLPAALNRAHNGRVCSTWGDFHYKTFDGDIFRFPGLCNYVFSAHCGAAYEDFNLQMRRSLAGSSSTISRIVLKTQGLVLELSHSSVLVNGQREELPYSRAGFLVEQSGDYVKVSVQLLLTFLWNGRDSALLELDSKYANQTCGLCGDFNGFPASNEFFVHSECCLETRDQGPVCPASQGPTVPGSPGRQIWAGAPAWREVGGSVSRLLSLQLYPHCAFSLVDTRLSPLQFGNLQKLDGPTETCQDPLPSLDNNCTYEVGPRRHPEIPEQEALTNITEDSSFGCGLEWEDICHCTLLGPAFAECNKLVDPDPYVTACVQDLCHCPTCPCATIAEYSRQCAQAGGQPQNWRGPKLCPRTCPMNMQHQECGSSCTDTCSNPQRSQLCEDHCVAGCFCPPGRPVPFAPLLAPSGSLSPTSDPSIC</sequence>
<dbReference type="InterPro" id="IPR002919">
    <property type="entry name" value="TIL_dom"/>
</dbReference>
<protein>
    <recommendedName>
        <fullName evidence="4">VWFD domain-containing protein</fullName>
    </recommendedName>
</protein>
<keyword evidence="1" id="KW-1015">Disulfide bond</keyword>
<dbReference type="InterPro" id="IPR001846">
    <property type="entry name" value="VWF_type-D"/>
</dbReference>
<evidence type="ECO:0000313" key="5">
    <source>
        <dbReference type="EMBL" id="KAF7461685.1"/>
    </source>
</evidence>
<dbReference type="GO" id="GO:0031012">
    <property type="term" value="C:extracellular matrix"/>
    <property type="evidence" value="ECO:0007669"/>
    <property type="project" value="TreeGrafter"/>
</dbReference>
<dbReference type="InterPro" id="IPR050780">
    <property type="entry name" value="Mucin_vWF_Thrombospondin_sf"/>
</dbReference>
<dbReference type="EMBL" id="WJEC01008547">
    <property type="protein sequence ID" value="KAF7461685.1"/>
    <property type="molecule type" value="Genomic_DNA"/>
</dbReference>
<dbReference type="InterPro" id="IPR014853">
    <property type="entry name" value="VWF/SSPO/ZAN-like_Cys-rich_dom"/>
</dbReference>
<evidence type="ECO:0000259" key="4">
    <source>
        <dbReference type="PROSITE" id="PS51233"/>
    </source>
</evidence>
<organism evidence="5 6">
    <name type="scientific">Marmota monax</name>
    <name type="common">Woodchuck</name>
    <dbReference type="NCBI Taxonomy" id="9995"/>
    <lineage>
        <taxon>Eukaryota</taxon>
        <taxon>Metazoa</taxon>
        <taxon>Chordata</taxon>
        <taxon>Craniata</taxon>
        <taxon>Vertebrata</taxon>
        <taxon>Euteleostomi</taxon>
        <taxon>Mammalia</taxon>
        <taxon>Eutheria</taxon>
        <taxon>Euarchontoglires</taxon>
        <taxon>Glires</taxon>
        <taxon>Rodentia</taxon>
        <taxon>Sciuromorpha</taxon>
        <taxon>Sciuridae</taxon>
        <taxon>Xerinae</taxon>
        <taxon>Marmotini</taxon>
        <taxon>Marmota</taxon>
    </lineage>
</organism>
<dbReference type="SMART" id="SM00832">
    <property type="entry name" value="C8"/>
    <property type="match status" value="1"/>
</dbReference>
<gene>
    <name evidence="5" type="ORF">GHT09_014253</name>
</gene>
<dbReference type="PROSITE" id="PS51233">
    <property type="entry name" value="VWFD"/>
    <property type="match status" value="1"/>
</dbReference>
<dbReference type="PANTHER" id="PTHR11339:SF408">
    <property type="entry name" value="MUCIN-5B"/>
    <property type="match status" value="1"/>
</dbReference>
<dbReference type="Gene3D" id="2.10.25.10">
    <property type="entry name" value="Laminin"/>
    <property type="match status" value="1"/>
</dbReference>